<dbReference type="InterPro" id="IPR011663">
    <property type="entry name" value="UTRA"/>
</dbReference>
<dbReference type="PANTHER" id="PTHR44846">
    <property type="entry name" value="MANNOSYL-D-GLYCERATE TRANSPORT/METABOLISM SYSTEM REPRESSOR MNGR-RELATED"/>
    <property type="match status" value="1"/>
</dbReference>
<organism evidence="5">
    <name type="scientific">uncultured organism</name>
    <dbReference type="NCBI Taxonomy" id="155900"/>
    <lineage>
        <taxon>unclassified sequences</taxon>
        <taxon>environmental samples</taxon>
    </lineage>
</organism>
<accession>M1Q2N1</accession>
<dbReference type="AlphaFoldDB" id="M1Q2N1"/>
<dbReference type="PANTHER" id="PTHR44846:SF17">
    <property type="entry name" value="GNTR-FAMILY TRANSCRIPTIONAL REGULATOR"/>
    <property type="match status" value="1"/>
</dbReference>
<keyword evidence="2" id="KW-0238">DNA-binding</keyword>
<protein>
    <submittedName>
        <fullName evidence="5">GntR family transcriptional regulator</fullName>
    </submittedName>
</protein>
<dbReference type="InterPro" id="IPR036390">
    <property type="entry name" value="WH_DNA-bd_sf"/>
</dbReference>
<evidence type="ECO:0000256" key="1">
    <source>
        <dbReference type="ARBA" id="ARBA00023015"/>
    </source>
</evidence>
<dbReference type="EMBL" id="JX684094">
    <property type="protein sequence ID" value="AGF93507.1"/>
    <property type="molecule type" value="Genomic_DNA"/>
</dbReference>
<evidence type="ECO:0000259" key="4">
    <source>
        <dbReference type="PROSITE" id="PS50949"/>
    </source>
</evidence>
<dbReference type="SUPFAM" id="SSF64288">
    <property type="entry name" value="Chorismate lyase-like"/>
    <property type="match status" value="1"/>
</dbReference>
<dbReference type="CDD" id="cd07377">
    <property type="entry name" value="WHTH_GntR"/>
    <property type="match status" value="1"/>
</dbReference>
<feature type="domain" description="HTH gntR-type" evidence="4">
    <location>
        <begin position="8"/>
        <end position="75"/>
    </location>
</feature>
<dbReference type="InterPro" id="IPR000524">
    <property type="entry name" value="Tscrpt_reg_HTH_GntR"/>
</dbReference>
<evidence type="ECO:0000256" key="2">
    <source>
        <dbReference type="ARBA" id="ARBA00023125"/>
    </source>
</evidence>
<dbReference type="PRINTS" id="PR00035">
    <property type="entry name" value="HTHGNTR"/>
</dbReference>
<dbReference type="SMART" id="SM00345">
    <property type="entry name" value="HTH_GNTR"/>
    <property type="match status" value="1"/>
</dbReference>
<dbReference type="GO" id="GO:0003700">
    <property type="term" value="F:DNA-binding transcription factor activity"/>
    <property type="evidence" value="ECO:0007669"/>
    <property type="project" value="InterPro"/>
</dbReference>
<evidence type="ECO:0000313" key="5">
    <source>
        <dbReference type="EMBL" id="AGF93507.1"/>
    </source>
</evidence>
<proteinExistence type="predicted"/>
<sequence>MDKIRVNRKPLHEIVHERLMDLLEEYEVGEKLPSESKLSETLGISRNTLREALKILSREGWIVQKHGRGTFVNKIPRVIENGLEKLESIDSIARRRGWECKTQEVEFEIITPGEEVRRILKLEKEDKVTIVSRVKTINGSRVAYLRDMVPEKIIPSGEIKENFTGSVLDYIIDREQPVIDYAYTEIVPRTAKKDLAEKFSADPHTELLLVKETVYSNSEEPIEYGLNYLVADFFDFHVIRRPER</sequence>
<dbReference type="Pfam" id="PF00392">
    <property type="entry name" value="GntR"/>
    <property type="match status" value="1"/>
</dbReference>
<dbReference type="Pfam" id="PF07702">
    <property type="entry name" value="UTRA"/>
    <property type="match status" value="1"/>
</dbReference>
<dbReference type="GO" id="GO:0045892">
    <property type="term" value="P:negative regulation of DNA-templated transcription"/>
    <property type="evidence" value="ECO:0007669"/>
    <property type="project" value="TreeGrafter"/>
</dbReference>
<dbReference type="Gene3D" id="3.40.1410.10">
    <property type="entry name" value="Chorismate lyase-like"/>
    <property type="match status" value="1"/>
</dbReference>
<evidence type="ECO:0000256" key="3">
    <source>
        <dbReference type="ARBA" id="ARBA00023163"/>
    </source>
</evidence>
<dbReference type="SUPFAM" id="SSF46785">
    <property type="entry name" value="Winged helix' DNA-binding domain"/>
    <property type="match status" value="1"/>
</dbReference>
<dbReference type="SMART" id="SM00866">
    <property type="entry name" value="UTRA"/>
    <property type="match status" value="1"/>
</dbReference>
<dbReference type="InterPro" id="IPR036388">
    <property type="entry name" value="WH-like_DNA-bd_sf"/>
</dbReference>
<keyword evidence="1" id="KW-0805">Transcription regulation</keyword>
<dbReference type="Gene3D" id="1.10.10.10">
    <property type="entry name" value="Winged helix-like DNA-binding domain superfamily/Winged helix DNA-binding domain"/>
    <property type="match status" value="1"/>
</dbReference>
<dbReference type="GO" id="GO:0003677">
    <property type="term" value="F:DNA binding"/>
    <property type="evidence" value="ECO:0007669"/>
    <property type="project" value="UniProtKB-KW"/>
</dbReference>
<keyword evidence="3" id="KW-0804">Transcription</keyword>
<dbReference type="InterPro" id="IPR028978">
    <property type="entry name" value="Chorismate_lyase_/UTRA_dom_sf"/>
</dbReference>
<gene>
    <name evidence="5" type="ORF">FLSS-28_0025</name>
</gene>
<reference evidence="5" key="1">
    <citation type="journal article" date="2013" name="Syst. Appl. Microbiol.">
        <title>New insights into the archaeal diversity of a hypersaline microbial mat obtained by a metagenomic approach.</title>
        <authorList>
            <person name="Lopez-Lopez A."/>
            <person name="Richter M."/>
            <person name="Pena A."/>
            <person name="Tamames J."/>
            <person name="Rossello-Mora R."/>
        </authorList>
    </citation>
    <scope>NUCLEOTIDE SEQUENCE</scope>
</reference>
<dbReference type="PROSITE" id="PS50949">
    <property type="entry name" value="HTH_GNTR"/>
    <property type="match status" value="1"/>
</dbReference>
<dbReference type="InterPro" id="IPR050679">
    <property type="entry name" value="Bact_HTH_transcr_reg"/>
</dbReference>
<name>M1Q2N1_9ZZZZ</name>